<dbReference type="InterPro" id="IPR014910">
    <property type="entry name" value="YdhR"/>
</dbReference>
<dbReference type="NCBIfam" id="NF008333">
    <property type="entry name" value="PRK11118.1"/>
    <property type="match status" value="1"/>
</dbReference>
<dbReference type="PANTHER" id="PTHR39169:SF1">
    <property type="entry name" value="MONOOXYGENASE YDHR-RELATED"/>
    <property type="match status" value="1"/>
</dbReference>
<keyword evidence="2" id="KW-1185">Reference proteome</keyword>
<dbReference type="OrthoDB" id="1440627at2"/>
<evidence type="ECO:0000313" key="1">
    <source>
        <dbReference type="EMBL" id="SDK28704.1"/>
    </source>
</evidence>
<gene>
    <name evidence="1" type="ORF">SAMN04488540_12434</name>
</gene>
<sequence>MAVILQVDFPYAGPFDQRMTEQLSALAASINDEPGMVWKVWTVNEQTQEAGGVYLFDHQANAEAYLAMHTARLQQMGVQGITGKVFHINEALTAINHGPVKPA</sequence>
<protein>
    <submittedName>
        <fullName evidence="1">Putative mono-oxygenase ydhR</fullName>
    </submittedName>
</protein>
<organism evidence="1 2">
    <name type="scientific">Ferrimonas sediminum</name>
    <dbReference type="NCBI Taxonomy" id="718193"/>
    <lineage>
        <taxon>Bacteria</taxon>
        <taxon>Pseudomonadati</taxon>
        <taxon>Pseudomonadota</taxon>
        <taxon>Gammaproteobacteria</taxon>
        <taxon>Alteromonadales</taxon>
        <taxon>Ferrimonadaceae</taxon>
        <taxon>Ferrimonas</taxon>
    </lineage>
</organism>
<dbReference type="RefSeq" id="WP_090368195.1">
    <property type="nucleotide sequence ID" value="NZ_FNEM01000024.1"/>
</dbReference>
<dbReference type="Proteomes" id="UP000199527">
    <property type="component" value="Unassembled WGS sequence"/>
</dbReference>
<dbReference type="AlphaFoldDB" id="A0A1G9APF9"/>
<evidence type="ECO:0000313" key="2">
    <source>
        <dbReference type="Proteomes" id="UP000199527"/>
    </source>
</evidence>
<dbReference type="InterPro" id="IPR011008">
    <property type="entry name" value="Dimeric_a/b-barrel"/>
</dbReference>
<name>A0A1G9APF9_9GAMM</name>
<accession>A0A1G9APF9</accession>
<dbReference type="SUPFAM" id="SSF54909">
    <property type="entry name" value="Dimeric alpha+beta barrel"/>
    <property type="match status" value="1"/>
</dbReference>
<dbReference type="Gene3D" id="3.30.70.100">
    <property type="match status" value="1"/>
</dbReference>
<proteinExistence type="predicted"/>
<dbReference type="PANTHER" id="PTHR39169">
    <property type="match status" value="1"/>
</dbReference>
<reference evidence="2" key="1">
    <citation type="submission" date="2016-10" db="EMBL/GenBank/DDBJ databases">
        <authorList>
            <person name="Varghese N."/>
            <person name="Submissions S."/>
        </authorList>
    </citation>
    <scope>NUCLEOTIDE SEQUENCE [LARGE SCALE GENOMIC DNA]</scope>
    <source>
        <strain evidence="2">DSM 23317</strain>
    </source>
</reference>
<dbReference type="EMBL" id="FNEM01000024">
    <property type="protein sequence ID" value="SDK28704.1"/>
    <property type="molecule type" value="Genomic_DNA"/>
</dbReference>
<dbReference type="Pfam" id="PF08803">
    <property type="entry name" value="ydhR"/>
    <property type="match status" value="1"/>
</dbReference>